<dbReference type="STRING" id="1314783.A0A165UA29"/>
<protein>
    <submittedName>
        <fullName evidence="2">Uncharacterized protein</fullName>
    </submittedName>
</protein>
<evidence type="ECO:0000313" key="3">
    <source>
        <dbReference type="Proteomes" id="UP000076727"/>
    </source>
</evidence>
<evidence type="ECO:0000256" key="1">
    <source>
        <dbReference type="SAM" id="MobiDB-lite"/>
    </source>
</evidence>
<dbReference type="AlphaFoldDB" id="A0A165UA29"/>
<dbReference type="OrthoDB" id="2742205at2759"/>
<sequence>MSGKLPSARFKAVYDSLPPDAQQTLIEKQLIPLLNHVERSHWKKALSRASDFQARHADIPVLDLRAKRLEVNALLDELHRDSKRSFVKERSMKRELISETVDSLTNWLSDIWRVVYEHNVEFMHAHKCLLFIAGTLDHMISGRTSCKCAFTNLFVNVTLKNKHGKCVKAWDVSGVQNIEEVLYFLWRELFLSMLATSTKKQTEAIPNMFEEIDDLLGWTALERILYGGKKCPHDADEEEDDDEEDFLDVLDVEEVDYAESDFVEDMPPGPHPARHWSYHINSAVPALRDHIGAYLTTVFKQRPSLQLYRALFAISPEPETTHVELCRYLRTIATSSSETFAAALDIWAYECFSDEIAAALRTHSHLLRPRDAGALQHAIAIMGLEGPHKQRALQIMEKDMLDTARALRDTLLISFSHLDAPAHRTEVFNIIRLRQGAAGRQDRIEAWVDSISTPGTNAPNPMAFAAMMMGLPLVPGMDPAEDADPLGYLDLDPNDPDLEDLREEFRPKLKQRFEGWVETASVIPGGLLVLIKVCKEVMEMMPFLRANDVVDEMVGRLADKPSKHHVCDALDSLMHFVREQRKKASGLRQATMRHTGARGEASSSAVPVAGPSTGPLSPPATASPPLASPNTADMIANMFSGPRFGGMEDVD</sequence>
<dbReference type="EMBL" id="KV429033">
    <property type="protein sequence ID" value="KZT74613.1"/>
    <property type="molecule type" value="Genomic_DNA"/>
</dbReference>
<name>A0A165UA29_9APHY</name>
<keyword evidence="3" id="KW-1185">Reference proteome</keyword>
<reference evidence="2 3" key="1">
    <citation type="journal article" date="2016" name="Mol. Biol. Evol.">
        <title>Comparative Genomics of Early-Diverging Mushroom-Forming Fungi Provides Insights into the Origins of Lignocellulose Decay Capabilities.</title>
        <authorList>
            <person name="Nagy L.G."/>
            <person name="Riley R."/>
            <person name="Tritt A."/>
            <person name="Adam C."/>
            <person name="Daum C."/>
            <person name="Floudas D."/>
            <person name="Sun H."/>
            <person name="Yadav J.S."/>
            <person name="Pangilinan J."/>
            <person name="Larsson K.H."/>
            <person name="Matsuura K."/>
            <person name="Barry K."/>
            <person name="Labutti K."/>
            <person name="Kuo R."/>
            <person name="Ohm R.A."/>
            <person name="Bhattacharya S.S."/>
            <person name="Shirouzu T."/>
            <person name="Yoshinaga Y."/>
            <person name="Martin F.M."/>
            <person name="Grigoriev I.V."/>
            <person name="Hibbett D.S."/>
        </authorList>
    </citation>
    <scope>NUCLEOTIDE SEQUENCE [LARGE SCALE GENOMIC DNA]</scope>
    <source>
        <strain evidence="2 3">L-15889</strain>
    </source>
</reference>
<dbReference type="Proteomes" id="UP000076727">
    <property type="component" value="Unassembled WGS sequence"/>
</dbReference>
<feature type="region of interest" description="Disordered" evidence="1">
    <location>
        <begin position="584"/>
        <end position="651"/>
    </location>
</feature>
<organism evidence="2 3">
    <name type="scientific">Daedalea quercina L-15889</name>
    <dbReference type="NCBI Taxonomy" id="1314783"/>
    <lineage>
        <taxon>Eukaryota</taxon>
        <taxon>Fungi</taxon>
        <taxon>Dikarya</taxon>
        <taxon>Basidiomycota</taxon>
        <taxon>Agaricomycotina</taxon>
        <taxon>Agaricomycetes</taxon>
        <taxon>Polyporales</taxon>
        <taxon>Fomitopsis</taxon>
    </lineage>
</organism>
<accession>A0A165UA29</accession>
<proteinExistence type="predicted"/>
<gene>
    <name evidence="2" type="ORF">DAEQUDRAFT_753988</name>
</gene>
<feature type="compositionally biased region" description="Low complexity" evidence="1">
    <location>
        <begin position="601"/>
        <end position="615"/>
    </location>
</feature>
<evidence type="ECO:0000313" key="2">
    <source>
        <dbReference type="EMBL" id="KZT74613.1"/>
    </source>
</evidence>